<dbReference type="Pfam" id="PF13181">
    <property type="entry name" value="TPR_8"/>
    <property type="match status" value="3"/>
</dbReference>
<accession>A0A438GSJ2</accession>
<dbReference type="InterPro" id="IPR011990">
    <property type="entry name" value="TPR-like_helical_dom_sf"/>
</dbReference>
<evidence type="ECO:0008006" key="5">
    <source>
        <dbReference type="Google" id="ProtNLM"/>
    </source>
</evidence>
<dbReference type="PANTHER" id="PTHR45523:SF1">
    <property type="entry name" value="TETRATRICOPEPTIDE REPEAT (TPR)-CONTAINING PROTEIN"/>
    <property type="match status" value="1"/>
</dbReference>
<comment type="caution">
    <text evidence="3">The sequence shown here is derived from an EMBL/GenBank/DDBJ whole genome shotgun (WGS) entry which is preliminary data.</text>
</comment>
<feature type="repeat" description="TPR" evidence="1">
    <location>
        <begin position="266"/>
        <end position="299"/>
    </location>
</feature>
<feature type="region of interest" description="Disordered" evidence="2">
    <location>
        <begin position="138"/>
        <end position="157"/>
    </location>
</feature>
<keyword evidence="1" id="KW-0802">TPR repeat</keyword>
<evidence type="ECO:0000313" key="4">
    <source>
        <dbReference type="Proteomes" id="UP000288805"/>
    </source>
</evidence>
<feature type="region of interest" description="Disordered" evidence="2">
    <location>
        <begin position="1"/>
        <end position="33"/>
    </location>
</feature>
<dbReference type="AlphaFoldDB" id="A0A438GSJ2"/>
<dbReference type="SUPFAM" id="SSF48452">
    <property type="entry name" value="TPR-like"/>
    <property type="match status" value="2"/>
</dbReference>
<reference evidence="3 4" key="1">
    <citation type="journal article" date="2018" name="PLoS Genet.">
        <title>Population sequencing reveals clonal diversity and ancestral inbreeding in the grapevine cultivar Chardonnay.</title>
        <authorList>
            <person name="Roach M.J."/>
            <person name="Johnson D.L."/>
            <person name="Bohlmann J."/>
            <person name="van Vuuren H.J."/>
            <person name="Jones S.J."/>
            <person name="Pretorius I.S."/>
            <person name="Schmidt S.A."/>
            <person name="Borneman A.R."/>
        </authorList>
    </citation>
    <scope>NUCLEOTIDE SEQUENCE [LARGE SCALE GENOMIC DNA]</scope>
    <source>
        <strain evidence="4">cv. Chardonnay</strain>
        <tissue evidence="3">Leaf</tissue>
    </source>
</reference>
<feature type="compositionally biased region" description="Low complexity" evidence="2">
    <location>
        <begin position="138"/>
        <end position="149"/>
    </location>
</feature>
<dbReference type="EMBL" id="QGNW01000356">
    <property type="protein sequence ID" value="RVW75181.1"/>
    <property type="molecule type" value="Genomic_DNA"/>
</dbReference>
<feature type="repeat" description="TPR" evidence="1">
    <location>
        <begin position="409"/>
        <end position="442"/>
    </location>
</feature>
<protein>
    <recommendedName>
        <fullName evidence="5">UDP-N-acetylglucosamine--peptide N-acetylglucosaminyltransferase SPINDLY</fullName>
    </recommendedName>
</protein>
<dbReference type="Gene3D" id="1.25.40.10">
    <property type="entry name" value="Tetratricopeptide repeat domain"/>
    <property type="match status" value="1"/>
</dbReference>
<dbReference type="PANTHER" id="PTHR45523">
    <property type="entry name" value="TETRATRICOPEPTIDE REPEAT (TPR)-CONTAINING PROTEIN-RELATED"/>
    <property type="match status" value="1"/>
</dbReference>
<evidence type="ECO:0000256" key="1">
    <source>
        <dbReference type="PROSITE-ProRule" id="PRU00339"/>
    </source>
</evidence>
<evidence type="ECO:0000313" key="3">
    <source>
        <dbReference type="EMBL" id="RVW75181.1"/>
    </source>
</evidence>
<organism evidence="3 4">
    <name type="scientific">Vitis vinifera</name>
    <name type="common">Grape</name>
    <dbReference type="NCBI Taxonomy" id="29760"/>
    <lineage>
        <taxon>Eukaryota</taxon>
        <taxon>Viridiplantae</taxon>
        <taxon>Streptophyta</taxon>
        <taxon>Embryophyta</taxon>
        <taxon>Tracheophyta</taxon>
        <taxon>Spermatophyta</taxon>
        <taxon>Magnoliopsida</taxon>
        <taxon>eudicotyledons</taxon>
        <taxon>Gunneridae</taxon>
        <taxon>Pentapetalae</taxon>
        <taxon>rosids</taxon>
        <taxon>Vitales</taxon>
        <taxon>Vitaceae</taxon>
        <taxon>Viteae</taxon>
        <taxon>Vitis</taxon>
    </lineage>
</organism>
<sequence>MSEPAATKPQPLPIKSEVGVTENSADESSKRPQISKVVVLADLNVDPPETDDDDSLHVSASDLTRIGIIGDQYSSSSYGHDETEIITAKLTNDDSSQDKSTLVSKDTDMVDGEGKRLNKLGKPRSRVTKVEYPLDYGADADADQHGQGAPTSREEKVSSLKTGLVHVARKMPKNAHAHFILGLMYQRLGQPQKAVSAYEKAAEILLRCEEEIDRPELLSLVQIHHAQCLLLGSSGDHSADKELEPEELEEILLKMKDSMQSDIRQAAVWNTLGLILLRTGRLQNAISVLSSLLTIAPDNLDCLGNLGIAYLRSIPVVIRESVVCIKYNGVLMFGNLELAEKCFQNLILKDQNHPAALINYAAVLMCKYGSIIAGAGANSGEGASEDQLIAANVAKECLLAAVKVEPKAAHVWANLANAYYLMGDCRSSSKCFEKAAKLEPNCMSTRYAVAVHQIKDAERYQDPSEQLSWAGNEMASILREGDSALIEHPIAWAGLAMVHKIQNEIAAAFETEHKGLMEMEERAVHILKQVFEVEAEERKGKIQVIISESKGELLSWVRLGPASVGLFTEGLTQCIRDGKEGRWEKGWKEKGGLTLWGEKGGWASTVESLRNVGLWFKKKETDQEVRVSGRSYVEVVKGPECRDATRVRVEVKGEEIRGNMSRLEHCLVGKWNPRSAREEDLERLGWSVARAWGVERLVGGIQLGLEMWSPKFGCSSEGEARKEAWVRILGLPISLWVPSILRRVGEACGGFLGIDSLTERKEELEWARVLIKSNGEDLSSTLEIGVEGEIYALSLWWEVSPSLRKKQGDDQDGYGQQKREVRVMEIHARGCVWVKRRALGPRCSTGQMMRWREGGSSRSAGDGPSLFGPGVGPVGLKRNYGPSMQGPSLSKGAEVVAIGPACGLSEERASDGEVSGKQQSVLQCSMAECVIVEEASREFYDHSGEIRENLQEGNMLKLVAARGSTVSGEGCWDLVEVNCAAIDVQNPEWNPVQAGSQDLRGEKEINWRRVAWPNLAAFGIFNRRPREGNYGLFVQD</sequence>
<gene>
    <name evidence="3" type="ORF">CK203_053883</name>
</gene>
<evidence type="ECO:0000256" key="2">
    <source>
        <dbReference type="SAM" id="MobiDB-lite"/>
    </source>
</evidence>
<name>A0A438GSJ2_VITVI</name>
<feature type="repeat" description="TPR" evidence="1">
    <location>
        <begin position="175"/>
        <end position="208"/>
    </location>
</feature>
<dbReference type="SMART" id="SM00028">
    <property type="entry name" value="TPR"/>
    <property type="match status" value="3"/>
</dbReference>
<proteinExistence type="predicted"/>
<dbReference type="InterPro" id="IPR019734">
    <property type="entry name" value="TPR_rpt"/>
</dbReference>
<feature type="region of interest" description="Disordered" evidence="2">
    <location>
        <begin position="847"/>
        <end position="868"/>
    </location>
</feature>
<dbReference type="PROSITE" id="PS50005">
    <property type="entry name" value="TPR"/>
    <property type="match status" value="3"/>
</dbReference>
<dbReference type="Proteomes" id="UP000288805">
    <property type="component" value="Unassembled WGS sequence"/>
</dbReference>